<comment type="caution">
    <text evidence="1">The sequence shown here is derived from an EMBL/GenBank/DDBJ whole genome shotgun (WGS) entry which is preliminary data.</text>
</comment>
<dbReference type="EMBL" id="LAZR01023026">
    <property type="protein sequence ID" value="KKL79916.1"/>
    <property type="molecule type" value="Genomic_DNA"/>
</dbReference>
<sequence length="70" mass="7879">MGTINGSYKMSTKSKYKIFNDIIMLSYGGYCGGVISSDIGHAFGFKTSRREVVEVEIKVKKGEIVIRRKR</sequence>
<reference evidence="1" key="1">
    <citation type="journal article" date="2015" name="Nature">
        <title>Complex archaea that bridge the gap between prokaryotes and eukaryotes.</title>
        <authorList>
            <person name="Spang A."/>
            <person name="Saw J.H."/>
            <person name="Jorgensen S.L."/>
            <person name="Zaremba-Niedzwiedzka K."/>
            <person name="Martijn J."/>
            <person name="Lind A.E."/>
            <person name="van Eijk R."/>
            <person name="Schleper C."/>
            <person name="Guy L."/>
            <person name="Ettema T.J."/>
        </authorList>
    </citation>
    <scope>NUCLEOTIDE SEQUENCE</scope>
</reference>
<dbReference type="AlphaFoldDB" id="A0A0F9FN43"/>
<name>A0A0F9FN43_9ZZZZ</name>
<evidence type="ECO:0000313" key="1">
    <source>
        <dbReference type="EMBL" id="KKL79916.1"/>
    </source>
</evidence>
<gene>
    <name evidence="1" type="ORF">LCGC14_2010030</name>
</gene>
<protein>
    <submittedName>
        <fullName evidence="1">Uncharacterized protein</fullName>
    </submittedName>
</protein>
<proteinExistence type="predicted"/>
<accession>A0A0F9FN43</accession>
<organism evidence="1">
    <name type="scientific">marine sediment metagenome</name>
    <dbReference type="NCBI Taxonomy" id="412755"/>
    <lineage>
        <taxon>unclassified sequences</taxon>
        <taxon>metagenomes</taxon>
        <taxon>ecological metagenomes</taxon>
    </lineage>
</organism>